<evidence type="ECO:0000313" key="1">
    <source>
        <dbReference type="EMBL" id="JAH66192.1"/>
    </source>
</evidence>
<sequence length="30" mass="3402">MRFIYVVKAYFPSALGNFLINCNGSFQTSL</sequence>
<name>A0A0E9UK56_ANGAN</name>
<accession>A0A0E9UK56</accession>
<proteinExistence type="predicted"/>
<organism evidence="1">
    <name type="scientific">Anguilla anguilla</name>
    <name type="common">European freshwater eel</name>
    <name type="synonym">Muraena anguilla</name>
    <dbReference type="NCBI Taxonomy" id="7936"/>
    <lineage>
        <taxon>Eukaryota</taxon>
        <taxon>Metazoa</taxon>
        <taxon>Chordata</taxon>
        <taxon>Craniata</taxon>
        <taxon>Vertebrata</taxon>
        <taxon>Euteleostomi</taxon>
        <taxon>Actinopterygii</taxon>
        <taxon>Neopterygii</taxon>
        <taxon>Teleostei</taxon>
        <taxon>Anguilliformes</taxon>
        <taxon>Anguillidae</taxon>
        <taxon>Anguilla</taxon>
    </lineage>
</organism>
<reference evidence="1" key="1">
    <citation type="submission" date="2014-11" db="EMBL/GenBank/DDBJ databases">
        <authorList>
            <person name="Amaro Gonzalez C."/>
        </authorList>
    </citation>
    <scope>NUCLEOTIDE SEQUENCE</scope>
</reference>
<dbReference type="EMBL" id="GBXM01042385">
    <property type="protein sequence ID" value="JAH66192.1"/>
    <property type="molecule type" value="Transcribed_RNA"/>
</dbReference>
<reference evidence="1" key="2">
    <citation type="journal article" date="2015" name="Fish Shellfish Immunol.">
        <title>Early steps in the European eel (Anguilla anguilla)-Vibrio vulnificus interaction in the gills: Role of the RtxA13 toxin.</title>
        <authorList>
            <person name="Callol A."/>
            <person name="Pajuelo D."/>
            <person name="Ebbesson L."/>
            <person name="Teles M."/>
            <person name="MacKenzie S."/>
            <person name="Amaro C."/>
        </authorList>
    </citation>
    <scope>NUCLEOTIDE SEQUENCE</scope>
</reference>
<dbReference type="AlphaFoldDB" id="A0A0E9UK56"/>
<protein>
    <submittedName>
        <fullName evidence="1">Uncharacterized protein</fullName>
    </submittedName>
</protein>